<dbReference type="EMBL" id="MEAU01000023">
    <property type="protein sequence ID" value="OJA46344.1"/>
    <property type="molecule type" value="Genomic_DNA"/>
</dbReference>
<protein>
    <submittedName>
        <fullName evidence="1">Uncharacterized protein</fullName>
    </submittedName>
</protein>
<sequence>MFHGGAFFISFDNFLLSVFWQVDSGDLSSPLAREPKVEIFRCLKIPSIRRIKKQLSDCGRQHPLILAGRVPIIVHCQQILGMWLTQCSGLFQHRQISRSLGSPAVALQLTPATN</sequence>
<accession>A0ABD6Q2E2</accession>
<reference evidence="2" key="1">
    <citation type="submission" date="2016-08" db="EMBL/GenBank/DDBJ databases">
        <title>Population biology and virulence potential of Burkholderia ubonensis.</title>
        <authorList>
            <person name="Price E.P."/>
            <person name="Currie B.J."/>
            <person name="Wagner D.M."/>
        </authorList>
    </citation>
    <scope>NUCLEOTIDE SEQUENCE [LARGE SCALE GENOMIC DNA]</scope>
    <source>
        <strain evidence="2">MSMB0103</strain>
    </source>
</reference>
<name>A0ABD6Q2E2_9BURK</name>
<dbReference type="AlphaFoldDB" id="A0ABD6Q2E2"/>
<evidence type="ECO:0000313" key="1">
    <source>
        <dbReference type="EMBL" id="OJA46344.1"/>
    </source>
</evidence>
<proteinExistence type="predicted"/>
<dbReference type="Proteomes" id="UP000183667">
    <property type="component" value="Unassembled WGS sequence"/>
</dbReference>
<evidence type="ECO:0000313" key="2">
    <source>
        <dbReference type="Proteomes" id="UP000183667"/>
    </source>
</evidence>
<organism evidence="1 2">
    <name type="scientific">Burkholderia ubonensis</name>
    <dbReference type="NCBI Taxonomy" id="101571"/>
    <lineage>
        <taxon>Bacteria</taxon>
        <taxon>Pseudomonadati</taxon>
        <taxon>Pseudomonadota</taxon>
        <taxon>Betaproteobacteria</taxon>
        <taxon>Burkholderiales</taxon>
        <taxon>Burkholderiaceae</taxon>
        <taxon>Burkholderia</taxon>
        <taxon>Burkholderia cepacia complex</taxon>
    </lineage>
</organism>
<comment type="caution">
    <text evidence="1">The sequence shown here is derived from an EMBL/GenBank/DDBJ whole genome shotgun (WGS) entry which is preliminary data.</text>
</comment>
<gene>
    <name evidence="1" type="ORF">BGV66_16820</name>
</gene>